<dbReference type="GO" id="GO:0046983">
    <property type="term" value="F:protein dimerization activity"/>
    <property type="evidence" value="ECO:0007669"/>
    <property type="project" value="InterPro"/>
</dbReference>
<protein>
    <recommendedName>
        <fullName evidence="10">Methyltransferase</fullName>
    </recommendedName>
</protein>
<dbReference type="PIRSF" id="PIRSF005739">
    <property type="entry name" value="O-mtase"/>
    <property type="match status" value="1"/>
</dbReference>
<dbReference type="InterPro" id="IPR029063">
    <property type="entry name" value="SAM-dependent_MTases_sf"/>
</dbReference>
<dbReference type="Pfam" id="PF08100">
    <property type="entry name" value="Dimerisation"/>
    <property type="match status" value="1"/>
</dbReference>
<dbReference type="InterPro" id="IPR036388">
    <property type="entry name" value="WH-like_DNA-bd_sf"/>
</dbReference>
<dbReference type="Gene3D" id="3.40.50.150">
    <property type="entry name" value="Vaccinia Virus protein VP39"/>
    <property type="match status" value="1"/>
</dbReference>
<feature type="region of interest" description="Disordered" evidence="5">
    <location>
        <begin position="1"/>
        <end position="33"/>
    </location>
</feature>
<evidence type="ECO:0008006" key="10">
    <source>
        <dbReference type="Google" id="ProtNLM"/>
    </source>
</evidence>
<feature type="compositionally biased region" description="Polar residues" evidence="5">
    <location>
        <begin position="1"/>
        <end position="18"/>
    </location>
</feature>
<accession>A0A8S1J2U4</accession>
<dbReference type="OrthoDB" id="1606438at2759"/>
<dbReference type="Pfam" id="PF00891">
    <property type="entry name" value="Methyltransf_2"/>
    <property type="match status" value="1"/>
</dbReference>
<evidence type="ECO:0000256" key="5">
    <source>
        <dbReference type="SAM" id="MobiDB-lite"/>
    </source>
</evidence>
<evidence type="ECO:0000313" key="9">
    <source>
        <dbReference type="Proteomes" id="UP000708148"/>
    </source>
</evidence>
<dbReference type="SUPFAM" id="SSF46785">
    <property type="entry name" value="Winged helix' DNA-binding domain"/>
    <property type="match status" value="1"/>
</dbReference>
<proteinExistence type="predicted"/>
<reference evidence="8" key="1">
    <citation type="submission" date="2020-12" db="EMBL/GenBank/DDBJ databases">
        <authorList>
            <person name="Iha C."/>
        </authorList>
    </citation>
    <scope>NUCLEOTIDE SEQUENCE</scope>
</reference>
<evidence type="ECO:0000256" key="3">
    <source>
        <dbReference type="ARBA" id="ARBA00022691"/>
    </source>
</evidence>
<name>A0A8S1J2U4_9CHLO</name>
<dbReference type="SUPFAM" id="SSF53335">
    <property type="entry name" value="S-adenosyl-L-methionine-dependent methyltransferases"/>
    <property type="match status" value="1"/>
</dbReference>
<evidence type="ECO:0000259" key="6">
    <source>
        <dbReference type="Pfam" id="PF00891"/>
    </source>
</evidence>
<evidence type="ECO:0000259" key="7">
    <source>
        <dbReference type="Pfam" id="PF08100"/>
    </source>
</evidence>
<dbReference type="InterPro" id="IPR001077">
    <property type="entry name" value="COMT_C"/>
</dbReference>
<feature type="domain" description="O-methyltransferase C-terminal" evidence="6">
    <location>
        <begin position="141"/>
        <end position="348"/>
    </location>
</feature>
<evidence type="ECO:0000256" key="4">
    <source>
        <dbReference type="PIRSR" id="PIRSR005739-1"/>
    </source>
</evidence>
<dbReference type="EMBL" id="CAJHUC010001699">
    <property type="protein sequence ID" value="CAD7702070.1"/>
    <property type="molecule type" value="Genomic_DNA"/>
</dbReference>
<dbReference type="GO" id="GO:0008171">
    <property type="term" value="F:O-methyltransferase activity"/>
    <property type="evidence" value="ECO:0007669"/>
    <property type="project" value="InterPro"/>
</dbReference>
<dbReference type="CDD" id="cd02440">
    <property type="entry name" value="AdoMet_MTases"/>
    <property type="match status" value="1"/>
</dbReference>
<dbReference type="GO" id="GO:0032259">
    <property type="term" value="P:methylation"/>
    <property type="evidence" value="ECO:0007669"/>
    <property type="project" value="UniProtKB-KW"/>
</dbReference>
<sequence length="366" mass="39669">MQKQHASEAGNGSSTTQAPEDKAPKEAVAGSQPDPRAIMQIGLGFMSSRVLQVAVGLELFTVLGDGSMTAEQLGDALELHPRGTYDFFDTLVALKLLDRDGDGAEGRYKNTPSTAVFLDKKSPQYIGSMLEMVNAKLYNDWSNLEAGLKTGQPQTRKGGSVYDELGSTSDSLARYLDAIDSIQAGNFLQFAAKFDPQGYKTVTDAGCGSALFAVIVGRQHPQLSFNAFDLPSVTPETQRRIDAASMTDRVTVHSGDFFVDDLPKADVVFMGQVLHNWNLEKKLVLIRKAYDALPAGGAFVVIENVLDDARRENTVGLLVSLLMILEFGDGFDFTGEEFKGWCSKVGFRRFDTIPLGGPSSALVAYK</sequence>
<dbReference type="InterPro" id="IPR036390">
    <property type="entry name" value="WH_DNA-bd_sf"/>
</dbReference>
<feature type="active site" description="Proton acceptor" evidence="4">
    <location>
        <position position="275"/>
    </location>
</feature>
<dbReference type="Gene3D" id="1.10.10.10">
    <property type="entry name" value="Winged helix-like DNA-binding domain superfamily/Winged helix DNA-binding domain"/>
    <property type="match status" value="1"/>
</dbReference>
<gene>
    <name evidence="8" type="ORF">OSTQU699_LOCUS7427</name>
</gene>
<dbReference type="Proteomes" id="UP000708148">
    <property type="component" value="Unassembled WGS sequence"/>
</dbReference>
<keyword evidence="2" id="KW-0808">Transferase</keyword>
<feature type="domain" description="O-methyltransferase dimerisation" evidence="7">
    <location>
        <begin position="40"/>
        <end position="119"/>
    </location>
</feature>
<dbReference type="InterPro" id="IPR012967">
    <property type="entry name" value="COMT_dimerisation"/>
</dbReference>
<keyword evidence="1" id="KW-0489">Methyltransferase</keyword>
<evidence type="ECO:0000256" key="2">
    <source>
        <dbReference type="ARBA" id="ARBA00022679"/>
    </source>
</evidence>
<organism evidence="8 9">
    <name type="scientific">Ostreobium quekettii</name>
    <dbReference type="NCBI Taxonomy" id="121088"/>
    <lineage>
        <taxon>Eukaryota</taxon>
        <taxon>Viridiplantae</taxon>
        <taxon>Chlorophyta</taxon>
        <taxon>core chlorophytes</taxon>
        <taxon>Ulvophyceae</taxon>
        <taxon>TCBD clade</taxon>
        <taxon>Bryopsidales</taxon>
        <taxon>Ostreobineae</taxon>
        <taxon>Ostreobiaceae</taxon>
        <taxon>Ostreobium</taxon>
    </lineage>
</organism>
<dbReference type="AlphaFoldDB" id="A0A8S1J2U4"/>
<dbReference type="PANTHER" id="PTHR43712:SF2">
    <property type="entry name" value="O-METHYLTRANSFERASE CICE"/>
    <property type="match status" value="1"/>
</dbReference>
<keyword evidence="9" id="KW-1185">Reference proteome</keyword>
<evidence type="ECO:0000256" key="1">
    <source>
        <dbReference type="ARBA" id="ARBA00022603"/>
    </source>
</evidence>
<comment type="caution">
    <text evidence="8">The sequence shown here is derived from an EMBL/GenBank/DDBJ whole genome shotgun (WGS) entry which is preliminary data.</text>
</comment>
<keyword evidence="3" id="KW-0949">S-adenosyl-L-methionine</keyword>
<dbReference type="PROSITE" id="PS51683">
    <property type="entry name" value="SAM_OMT_II"/>
    <property type="match status" value="1"/>
</dbReference>
<dbReference type="PANTHER" id="PTHR43712">
    <property type="entry name" value="PUTATIVE (AFU_ORTHOLOGUE AFUA_4G14580)-RELATED"/>
    <property type="match status" value="1"/>
</dbReference>
<evidence type="ECO:0000313" key="8">
    <source>
        <dbReference type="EMBL" id="CAD7702070.1"/>
    </source>
</evidence>
<dbReference type="InterPro" id="IPR016461">
    <property type="entry name" value="COMT-like"/>
</dbReference>